<dbReference type="InterPro" id="IPR000182">
    <property type="entry name" value="GNAT_dom"/>
</dbReference>
<dbReference type="PANTHER" id="PTHR39173">
    <property type="entry name" value="ACETYLTRANSFERASE"/>
    <property type="match status" value="1"/>
</dbReference>
<dbReference type="Pfam" id="PF13302">
    <property type="entry name" value="Acetyltransf_3"/>
    <property type="match status" value="1"/>
</dbReference>
<accession>A0A9D0ZXN3</accession>
<dbReference type="GO" id="GO:0016747">
    <property type="term" value="F:acyltransferase activity, transferring groups other than amino-acyl groups"/>
    <property type="evidence" value="ECO:0007669"/>
    <property type="project" value="InterPro"/>
</dbReference>
<dbReference type="Proteomes" id="UP000886886">
    <property type="component" value="Unassembled WGS sequence"/>
</dbReference>
<gene>
    <name evidence="2" type="ORF">IAB26_14310</name>
</gene>
<dbReference type="Gene3D" id="3.40.630.30">
    <property type="match status" value="1"/>
</dbReference>
<dbReference type="AlphaFoldDB" id="A0A9D0ZXN3"/>
<dbReference type="InterPro" id="IPR016181">
    <property type="entry name" value="Acyl_CoA_acyltransferase"/>
</dbReference>
<reference evidence="2" key="1">
    <citation type="submission" date="2020-10" db="EMBL/GenBank/DDBJ databases">
        <authorList>
            <person name="Gilroy R."/>
        </authorList>
    </citation>
    <scope>NUCLEOTIDE SEQUENCE</scope>
    <source>
        <strain evidence="2">ChiSjej3B21-11622</strain>
    </source>
</reference>
<reference evidence="2" key="2">
    <citation type="journal article" date="2021" name="PeerJ">
        <title>Extensive microbial diversity within the chicken gut microbiome revealed by metagenomics and culture.</title>
        <authorList>
            <person name="Gilroy R."/>
            <person name="Ravi A."/>
            <person name="Getino M."/>
            <person name="Pursley I."/>
            <person name="Horton D.L."/>
            <person name="Alikhan N.F."/>
            <person name="Baker D."/>
            <person name="Gharbi K."/>
            <person name="Hall N."/>
            <person name="Watson M."/>
            <person name="Adriaenssens E.M."/>
            <person name="Foster-Nyarko E."/>
            <person name="Jarju S."/>
            <person name="Secka A."/>
            <person name="Antonio M."/>
            <person name="Oren A."/>
            <person name="Chaudhuri R.R."/>
            <person name="La Ragione R."/>
            <person name="Hildebrand F."/>
            <person name="Pallen M.J."/>
        </authorList>
    </citation>
    <scope>NUCLEOTIDE SEQUENCE</scope>
    <source>
        <strain evidence="2">ChiSjej3B21-11622</strain>
    </source>
</reference>
<dbReference type="EMBL" id="DVFT01000210">
    <property type="protein sequence ID" value="HIQ97719.1"/>
    <property type="molecule type" value="Genomic_DNA"/>
</dbReference>
<organism evidence="2 3">
    <name type="scientific">Candidatus Limivivens merdigallinarum</name>
    <dbReference type="NCBI Taxonomy" id="2840859"/>
    <lineage>
        <taxon>Bacteria</taxon>
        <taxon>Bacillati</taxon>
        <taxon>Bacillota</taxon>
        <taxon>Clostridia</taxon>
        <taxon>Lachnospirales</taxon>
        <taxon>Lachnospiraceae</taxon>
        <taxon>Lachnospiraceae incertae sedis</taxon>
        <taxon>Candidatus Limivivens</taxon>
    </lineage>
</organism>
<evidence type="ECO:0000313" key="3">
    <source>
        <dbReference type="Proteomes" id="UP000886886"/>
    </source>
</evidence>
<evidence type="ECO:0000313" key="2">
    <source>
        <dbReference type="EMBL" id="HIQ97719.1"/>
    </source>
</evidence>
<protein>
    <submittedName>
        <fullName evidence="2">GNAT family N-acetyltransferase</fullName>
    </submittedName>
</protein>
<proteinExistence type="predicted"/>
<dbReference type="PROSITE" id="PS51186">
    <property type="entry name" value="GNAT"/>
    <property type="match status" value="1"/>
</dbReference>
<name>A0A9D0ZXN3_9FIRM</name>
<dbReference type="PANTHER" id="PTHR39173:SF1">
    <property type="entry name" value="ACETYLTRANSFERASE"/>
    <property type="match status" value="1"/>
</dbReference>
<comment type="caution">
    <text evidence="2">The sequence shown here is derived from an EMBL/GenBank/DDBJ whole genome shotgun (WGS) entry which is preliminary data.</text>
</comment>
<evidence type="ECO:0000259" key="1">
    <source>
        <dbReference type="PROSITE" id="PS51186"/>
    </source>
</evidence>
<dbReference type="SUPFAM" id="SSF55729">
    <property type="entry name" value="Acyl-CoA N-acyltransferases (Nat)"/>
    <property type="match status" value="1"/>
</dbReference>
<sequence length="170" mass="19972">MELILPRSDYYASYREAIEECKQKHLNEMGYLDMDEESTFLTIENYRKGRNLPEGYVSATYLWLVDDGEFIGELNIRHELTEALLKFGGNIGYWVRPSRWNQGMGTEMLRQSLAYIKEHLGLPKVLVTCNDDNIGSRRVIEKNNGKLQDTVRNVIDGDERMTRRYWIQIQ</sequence>
<feature type="domain" description="N-acetyltransferase" evidence="1">
    <location>
        <begin position="8"/>
        <end position="166"/>
    </location>
</feature>